<sequence length="51" mass="6159">MQKKETYIIGIQIYMGVYICHKKTKKNRKKIVKQWLSKSIVKSINNIWLSF</sequence>
<protein>
    <submittedName>
        <fullName evidence="1">Uncharacterized protein</fullName>
    </submittedName>
</protein>
<dbReference type="AlphaFoldDB" id="A0A0E9XTY1"/>
<reference evidence="1" key="2">
    <citation type="journal article" date="2015" name="Fish Shellfish Immunol.">
        <title>Early steps in the European eel (Anguilla anguilla)-Vibrio vulnificus interaction in the gills: Role of the RtxA13 toxin.</title>
        <authorList>
            <person name="Callol A."/>
            <person name="Pajuelo D."/>
            <person name="Ebbesson L."/>
            <person name="Teles M."/>
            <person name="MacKenzie S."/>
            <person name="Amaro C."/>
        </authorList>
    </citation>
    <scope>NUCLEOTIDE SEQUENCE</scope>
</reference>
<proteinExistence type="predicted"/>
<evidence type="ECO:0000313" key="1">
    <source>
        <dbReference type="EMBL" id="JAI05857.1"/>
    </source>
</evidence>
<accession>A0A0E9XTY1</accession>
<reference evidence="1" key="1">
    <citation type="submission" date="2014-11" db="EMBL/GenBank/DDBJ databases">
        <authorList>
            <person name="Amaro Gonzalez C."/>
        </authorList>
    </citation>
    <scope>NUCLEOTIDE SEQUENCE</scope>
</reference>
<name>A0A0E9XTY1_ANGAN</name>
<organism evidence="1">
    <name type="scientific">Anguilla anguilla</name>
    <name type="common">European freshwater eel</name>
    <name type="synonym">Muraena anguilla</name>
    <dbReference type="NCBI Taxonomy" id="7936"/>
    <lineage>
        <taxon>Eukaryota</taxon>
        <taxon>Metazoa</taxon>
        <taxon>Chordata</taxon>
        <taxon>Craniata</taxon>
        <taxon>Vertebrata</taxon>
        <taxon>Euteleostomi</taxon>
        <taxon>Actinopterygii</taxon>
        <taxon>Neopterygii</taxon>
        <taxon>Teleostei</taxon>
        <taxon>Anguilliformes</taxon>
        <taxon>Anguillidae</taxon>
        <taxon>Anguilla</taxon>
    </lineage>
</organism>
<dbReference type="EMBL" id="GBXM01002721">
    <property type="protein sequence ID" value="JAI05857.1"/>
    <property type="molecule type" value="Transcribed_RNA"/>
</dbReference>